<evidence type="ECO:0000256" key="5">
    <source>
        <dbReference type="ARBA" id="ARBA00022822"/>
    </source>
</evidence>
<dbReference type="PANTHER" id="PTHR42894:SF1">
    <property type="entry name" value="N-(5'-PHOSPHORIBOSYL)ANTHRANILATE ISOMERASE"/>
    <property type="match status" value="1"/>
</dbReference>
<evidence type="ECO:0000256" key="2">
    <source>
        <dbReference type="ARBA" id="ARBA00004664"/>
    </source>
</evidence>
<dbReference type="InterPro" id="IPR011060">
    <property type="entry name" value="RibuloseP-bd_barrel"/>
</dbReference>
<dbReference type="Proteomes" id="UP000029859">
    <property type="component" value="Unassembled WGS sequence"/>
</dbReference>
<keyword evidence="4 8" id="KW-0028">Amino-acid biosynthesis</keyword>
<dbReference type="EC" id="5.3.1.24" evidence="8"/>
<dbReference type="Gene3D" id="3.20.20.70">
    <property type="entry name" value="Aldolase class I"/>
    <property type="match status" value="1"/>
</dbReference>
<dbReference type="GO" id="GO:0004640">
    <property type="term" value="F:phosphoribosylanthranilate isomerase activity"/>
    <property type="evidence" value="ECO:0007669"/>
    <property type="project" value="UniProtKB-UniRule"/>
</dbReference>
<evidence type="ECO:0000256" key="8">
    <source>
        <dbReference type="HAMAP-Rule" id="MF_00135"/>
    </source>
</evidence>
<evidence type="ECO:0000256" key="1">
    <source>
        <dbReference type="ARBA" id="ARBA00001164"/>
    </source>
</evidence>
<evidence type="ECO:0000256" key="6">
    <source>
        <dbReference type="ARBA" id="ARBA00023141"/>
    </source>
</evidence>
<comment type="caution">
    <text evidence="10">The sequence shown here is derived from an EMBL/GenBank/DDBJ whole genome shotgun (WGS) entry which is preliminary data.</text>
</comment>
<comment type="similarity">
    <text evidence="3 8">Belongs to the TrpF family.</text>
</comment>
<organism evidence="10 11">
    <name type="scientific">Methanococcoides methylutens</name>
    <dbReference type="NCBI Taxonomy" id="2226"/>
    <lineage>
        <taxon>Archaea</taxon>
        <taxon>Methanobacteriati</taxon>
        <taxon>Methanobacteriota</taxon>
        <taxon>Stenosarchaea group</taxon>
        <taxon>Methanomicrobia</taxon>
        <taxon>Methanosarcinales</taxon>
        <taxon>Methanosarcinaceae</taxon>
        <taxon>Methanococcoides</taxon>
    </lineage>
</organism>
<evidence type="ECO:0000259" key="9">
    <source>
        <dbReference type="Pfam" id="PF00697"/>
    </source>
</evidence>
<protein>
    <recommendedName>
        <fullName evidence="8">N-(5'-phosphoribosyl)anthranilate isomerase</fullName>
        <shortName evidence="8">PRAI</shortName>
        <ecNumber evidence="8">5.3.1.24</ecNumber>
    </recommendedName>
</protein>
<dbReference type="Pfam" id="PF00697">
    <property type="entry name" value="PRAI"/>
    <property type="match status" value="1"/>
</dbReference>
<name>A0A099T2V3_METMT</name>
<evidence type="ECO:0000256" key="3">
    <source>
        <dbReference type="ARBA" id="ARBA00007571"/>
    </source>
</evidence>
<evidence type="ECO:0000313" key="10">
    <source>
        <dbReference type="EMBL" id="KGK99447.1"/>
    </source>
</evidence>
<dbReference type="InterPro" id="IPR013785">
    <property type="entry name" value="Aldolase_TIM"/>
</dbReference>
<dbReference type="EMBL" id="JRHO01000005">
    <property type="protein sequence ID" value="KGK99447.1"/>
    <property type="molecule type" value="Genomic_DNA"/>
</dbReference>
<comment type="pathway">
    <text evidence="2 8">Amino-acid biosynthesis; L-tryptophan biosynthesis; L-tryptophan from chorismate: step 3/5.</text>
</comment>
<dbReference type="PANTHER" id="PTHR42894">
    <property type="entry name" value="N-(5'-PHOSPHORIBOSYL)ANTHRANILATE ISOMERASE"/>
    <property type="match status" value="1"/>
</dbReference>
<dbReference type="RefSeq" id="WP_048193185.1">
    <property type="nucleotide sequence ID" value="NZ_CAAGSM010000007.1"/>
</dbReference>
<dbReference type="OrthoDB" id="27513at2157"/>
<feature type="domain" description="N-(5'phosphoribosyl) anthranilate isomerase (PRAI)" evidence="9">
    <location>
        <begin position="7"/>
        <end position="218"/>
    </location>
</feature>
<dbReference type="GO" id="GO:0000162">
    <property type="term" value="P:L-tryptophan biosynthetic process"/>
    <property type="evidence" value="ECO:0007669"/>
    <property type="project" value="UniProtKB-UniRule"/>
</dbReference>
<comment type="catalytic activity">
    <reaction evidence="1 8">
        <text>N-(5-phospho-beta-D-ribosyl)anthranilate = 1-(2-carboxyphenylamino)-1-deoxy-D-ribulose 5-phosphate</text>
        <dbReference type="Rhea" id="RHEA:21540"/>
        <dbReference type="ChEBI" id="CHEBI:18277"/>
        <dbReference type="ChEBI" id="CHEBI:58613"/>
        <dbReference type="EC" id="5.3.1.24"/>
    </reaction>
</comment>
<accession>A0A099T2V3</accession>
<dbReference type="AlphaFoldDB" id="A0A099T2V3"/>
<dbReference type="InterPro" id="IPR044643">
    <property type="entry name" value="TrpF_fam"/>
</dbReference>
<sequence>MNHSTRVKVCGMKSVEDVDLAVSSGADAVGFITDVPVETPRKIDLKKAEELVSHVPFFVDSVLVIMPKSATEAIDMINSIGPDVVQIHNALGIDDMGYVRDNTDVNIIRTFHVPSESNVLMNELVSEINLLSSEDLIDGILLDSYVSGKVGGTGQVHDLSISRQVVELVDLPVVLAGGLNAENVAECLKQVSPFAVDTASGVETDGIKDAEKIRRFVKEVRCAR</sequence>
<evidence type="ECO:0000313" key="11">
    <source>
        <dbReference type="Proteomes" id="UP000029859"/>
    </source>
</evidence>
<dbReference type="UniPathway" id="UPA00035">
    <property type="reaction ID" value="UER00042"/>
</dbReference>
<dbReference type="InterPro" id="IPR001240">
    <property type="entry name" value="PRAI_dom"/>
</dbReference>
<keyword evidence="5 8" id="KW-0822">Tryptophan biosynthesis</keyword>
<evidence type="ECO:0000256" key="7">
    <source>
        <dbReference type="ARBA" id="ARBA00023235"/>
    </source>
</evidence>
<keyword evidence="7 8" id="KW-0413">Isomerase</keyword>
<dbReference type="SUPFAM" id="SSF51366">
    <property type="entry name" value="Ribulose-phoshate binding barrel"/>
    <property type="match status" value="1"/>
</dbReference>
<keyword evidence="6 8" id="KW-0057">Aromatic amino acid biosynthesis</keyword>
<keyword evidence="11" id="KW-1185">Reference proteome</keyword>
<proteinExistence type="inferred from homology"/>
<dbReference type="HAMAP" id="MF_00135">
    <property type="entry name" value="PRAI"/>
    <property type="match status" value="1"/>
</dbReference>
<dbReference type="CDD" id="cd00405">
    <property type="entry name" value="PRAI"/>
    <property type="match status" value="1"/>
</dbReference>
<reference evidence="10 11" key="1">
    <citation type="submission" date="2014-09" db="EMBL/GenBank/DDBJ databases">
        <title>Draft genome sequence of an obligately methylotrophic methanogen, Methanococcoides methylutens, isolated from marine sediment.</title>
        <authorList>
            <person name="Guan Y."/>
            <person name="Ngugi D.K."/>
            <person name="Blom J."/>
            <person name="Ali S."/>
            <person name="Ferry J.G."/>
            <person name="Stingl U."/>
        </authorList>
    </citation>
    <scope>NUCLEOTIDE SEQUENCE [LARGE SCALE GENOMIC DNA]</scope>
    <source>
        <strain evidence="10 11">DSM 2657</strain>
    </source>
</reference>
<evidence type="ECO:0000256" key="4">
    <source>
        <dbReference type="ARBA" id="ARBA00022605"/>
    </source>
</evidence>
<gene>
    <name evidence="8" type="primary">trpF</name>
    <name evidence="10" type="ORF">LI82_01445</name>
</gene>